<keyword evidence="12" id="KW-0902">Two-component regulatory system</keyword>
<dbReference type="SMART" id="SM00388">
    <property type="entry name" value="HisKA"/>
    <property type="match status" value="1"/>
</dbReference>
<feature type="domain" description="HAMP" evidence="17">
    <location>
        <begin position="182"/>
        <end position="237"/>
    </location>
</feature>
<proteinExistence type="predicted"/>
<dbReference type="Gene3D" id="1.10.287.130">
    <property type="match status" value="1"/>
</dbReference>
<protein>
    <recommendedName>
        <fullName evidence="3">histidine kinase</fullName>
        <ecNumber evidence="3">2.7.13.3</ecNumber>
    </recommendedName>
</protein>
<comment type="catalytic activity">
    <reaction evidence="1">
        <text>ATP + protein L-histidine = ADP + protein N-phospho-L-histidine.</text>
        <dbReference type="EC" id="2.7.13.3"/>
    </reaction>
</comment>
<evidence type="ECO:0000313" key="18">
    <source>
        <dbReference type="EMBL" id="MDN0074121.1"/>
    </source>
</evidence>
<dbReference type="CDD" id="cd06225">
    <property type="entry name" value="HAMP"/>
    <property type="match status" value="1"/>
</dbReference>
<evidence type="ECO:0000256" key="13">
    <source>
        <dbReference type="ARBA" id="ARBA00023136"/>
    </source>
</evidence>
<evidence type="ECO:0000256" key="14">
    <source>
        <dbReference type="SAM" id="MobiDB-lite"/>
    </source>
</evidence>
<evidence type="ECO:0000256" key="11">
    <source>
        <dbReference type="ARBA" id="ARBA00022989"/>
    </source>
</evidence>
<dbReference type="PRINTS" id="PR00344">
    <property type="entry name" value="BCTRLSENSOR"/>
</dbReference>
<feature type="transmembrane region" description="Helical" evidence="15">
    <location>
        <begin position="163"/>
        <end position="184"/>
    </location>
</feature>
<reference evidence="18" key="1">
    <citation type="submission" date="2023-06" db="EMBL/GenBank/DDBJ databases">
        <authorList>
            <person name="Zhang S."/>
        </authorList>
    </citation>
    <scope>NUCLEOTIDE SEQUENCE</scope>
    <source>
        <strain evidence="18">SG2303</strain>
    </source>
</reference>
<feature type="compositionally biased region" description="Basic and acidic residues" evidence="14">
    <location>
        <begin position="103"/>
        <end position="119"/>
    </location>
</feature>
<dbReference type="InterPro" id="IPR036890">
    <property type="entry name" value="HATPase_C_sf"/>
</dbReference>
<evidence type="ECO:0000256" key="6">
    <source>
        <dbReference type="ARBA" id="ARBA00022679"/>
    </source>
</evidence>
<keyword evidence="6" id="KW-0808">Transferase</keyword>
<dbReference type="Pfam" id="PF00512">
    <property type="entry name" value="HisKA"/>
    <property type="match status" value="1"/>
</dbReference>
<dbReference type="InterPro" id="IPR036097">
    <property type="entry name" value="HisK_dim/P_sf"/>
</dbReference>
<dbReference type="EC" id="2.7.13.3" evidence="3"/>
<dbReference type="PROSITE" id="PS50109">
    <property type="entry name" value="HIS_KIN"/>
    <property type="match status" value="1"/>
</dbReference>
<evidence type="ECO:0000256" key="12">
    <source>
        <dbReference type="ARBA" id="ARBA00023012"/>
    </source>
</evidence>
<keyword evidence="7 15" id="KW-0812">Transmembrane</keyword>
<dbReference type="Pfam" id="PF00672">
    <property type="entry name" value="HAMP"/>
    <property type="match status" value="1"/>
</dbReference>
<dbReference type="SUPFAM" id="SSF158472">
    <property type="entry name" value="HAMP domain-like"/>
    <property type="match status" value="1"/>
</dbReference>
<evidence type="ECO:0000313" key="19">
    <source>
        <dbReference type="Proteomes" id="UP001168540"/>
    </source>
</evidence>
<dbReference type="PANTHER" id="PTHR45528:SF1">
    <property type="entry name" value="SENSOR HISTIDINE KINASE CPXA"/>
    <property type="match status" value="1"/>
</dbReference>
<evidence type="ECO:0000256" key="5">
    <source>
        <dbReference type="ARBA" id="ARBA00022553"/>
    </source>
</evidence>
<dbReference type="RefSeq" id="WP_289828667.1">
    <property type="nucleotide sequence ID" value="NZ_JAUEDK010000005.1"/>
</dbReference>
<evidence type="ECO:0000259" key="16">
    <source>
        <dbReference type="PROSITE" id="PS50109"/>
    </source>
</evidence>
<evidence type="ECO:0000256" key="1">
    <source>
        <dbReference type="ARBA" id="ARBA00000085"/>
    </source>
</evidence>
<dbReference type="GO" id="GO:0005524">
    <property type="term" value="F:ATP binding"/>
    <property type="evidence" value="ECO:0007669"/>
    <property type="project" value="UniProtKB-KW"/>
</dbReference>
<evidence type="ECO:0000256" key="4">
    <source>
        <dbReference type="ARBA" id="ARBA00022475"/>
    </source>
</evidence>
<feature type="domain" description="Histidine kinase" evidence="16">
    <location>
        <begin position="245"/>
        <end position="459"/>
    </location>
</feature>
<comment type="subcellular location">
    <subcellularLocation>
        <location evidence="2">Cell membrane</location>
        <topology evidence="2">Multi-pass membrane protein</topology>
    </subcellularLocation>
</comment>
<evidence type="ECO:0000256" key="2">
    <source>
        <dbReference type="ARBA" id="ARBA00004651"/>
    </source>
</evidence>
<comment type="caution">
    <text evidence="18">The sequence shown here is derived from an EMBL/GenBank/DDBJ whole genome shotgun (WGS) entry which is preliminary data.</text>
</comment>
<keyword evidence="11 15" id="KW-1133">Transmembrane helix</keyword>
<dbReference type="SUPFAM" id="SSF47384">
    <property type="entry name" value="Homodimeric domain of signal transducing histidine kinase"/>
    <property type="match status" value="1"/>
</dbReference>
<evidence type="ECO:0000259" key="17">
    <source>
        <dbReference type="PROSITE" id="PS50885"/>
    </source>
</evidence>
<evidence type="ECO:0000256" key="7">
    <source>
        <dbReference type="ARBA" id="ARBA00022692"/>
    </source>
</evidence>
<dbReference type="InterPro" id="IPR003661">
    <property type="entry name" value="HisK_dim/P_dom"/>
</dbReference>
<dbReference type="InterPro" id="IPR003660">
    <property type="entry name" value="HAMP_dom"/>
</dbReference>
<dbReference type="InterPro" id="IPR004358">
    <property type="entry name" value="Sig_transdc_His_kin-like_C"/>
</dbReference>
<dbReference type="SMART" id="SM00387">
    <property type="entry name" value="HATPase_c"/>
    <property type="match status" value="1"/>
</dbReference>
<dbReference type="Pfam" id="PF02518">
    <property type="entry name" value="HATPase_c"/>
    <property type="match status" value="1"/>
</dbReference>
<keyword evidence="19" id="KW-1185">Reference proteome</keyword>
<keyword evidence="4" id="KW-1003">Cell membrane</keyword>
<dbReference type="Proteomes" id="UP001168540">
    <property type="component" value="Unassembled WGS sequence"/>
</dbReference>
<dbReference type="CDD" id="cd00082">
    <property type="entry name" value="HisKA"/>
    <property type="match status" value="1"/>
</dbReference>
<dbReference type="Gene3D" id="1.10.8.500">
    <property type="entry name" value="HAMP domain in histidine kinase"/>
    <property type="match status" value="1"/>
</dbReference>
<name>A0ABT7XK14_9NEIS</name>
<dbReference type="SUPFAM" id="SSF55874">
    <property type="entry name" value="ATPase domain of HSP90 chaperone/DNA topoisomerase II/histidine kinase"/>
    <property type="match status" value="1"/>
</dbReference>
<keyword evidence="5" id="KW-0597">Phosphoprotein</keyword>
<feature type="transmembrane region" description="Helical" evidence="15">
    <location>
        <begin position="12"/>
        <end position="31"/>
    </location>
</feature>
<accession>A0ABT7XK14</accession>
<evidence type="ECO:0000256" key="10">
    <source>
        <dbReference type="ARBA" id="ARBA00022840"/>
    </source>
</evidence>
<organism evidence="18 19">
    <name type="scientific">Crenobacter oryzisoli</name>
    <dbReference type="NCBI Taxonomy" id="3056844"/>
    <lineage>
        <taxon>Bacteria</taxon>
        <taxon>Pseudomonadati</taxon>
        <taxon>Pseudomonadota</taxon>
        <taxon>Betaproteobacteria</taxon>
        <taxon>Neisseriales</taxon>
        <taxon>Neisseriaceae</taxon>
        <taxon>Crenobacter</taxon>
    </lineage>
</organism>
<gene>
    <name evidence="18" type="ORF">QU481_04365</name>
</gene>
<dbReference type="SMART" id="SM00304">
    <property type="entry name" value="HAMP"/>
    <property type="match status" value="1"/>
</dbReference>
<evidence type="ECO:0000256" key="9">
    <source>
        <dbReference type="ARBA" id="ARBA00022777"/>
    </source>
</evidence>
<keyword evidence="13 15" id="KW-0472">Membrane</keyword>
<evidence type="ECO:0000256" key="3">
    <source>
        <dbReference type="ARBA" id="ARBA00012438"/>
    </source>
</evidence>
<keyword evidence="8" id="KW-0547">Nucleotide-binding</keyword>
<dbReference type="EMBL" id="JAUEDK010000005">
    <property type="protein sequence ID" value="MDN0074121.1"/>
    <property type="molecule type" value="Genomic_DNA"/>
</dbReference>
<feature type="region of interest" description="Disordered" evidence="14">
    <location>
        <begin position="103"/>
        <end position="122"/>
    </location>
</feature>
<evidence type="ECO:0000256" key="8">
    <source>
        <dbReference type="ARBA" id="ARBA00022741"/>
    </source>
</evidence>
<dbReference type="PANTHER" id="PTHR45528">
    <property type="entry name" value="SENSOR HISTIDINE KINASE CPXA"/>
    <property type="match status" value="1"/>
</dbReference>
<dbReference type="InterPro" id="IPR005467">
    <property type="entry name" value="His_kinase_dom"/>
</dbReference>
<dbReference type="PROSITE" id="PS50885">
    <property type="entry name" value="HAMP"/>
    <property type="match status" value="1"/>
</dbReference>
<keyword evidence="10 18" id="KW-0067">ATP-binding</keyword>
<sequence length="465" mass="50335">MGRLFWKILFGFWLTLLTVALISGTLSYLYVSNRLSRMADVAGGPRAAVTSSAAAAALHYGGLPELNSMLDAWPPFVRDHLRVVDAQGRDAFGLSVPPASLAEARRRASQEGEPPKERSVQTALTPAGQRYLVFILAEGPMPHPLAGSNHLHPPAPLWPGPPFGTILIVSLGSLLFSAVLAWYLTRPLRLLSGAFTRLADGDLETRVAPAIGRRRDEIADLGHDFDRMAERLKALVTAQRQLLHDVSHELRSPLGRLQVAVGLARQQPDKLDASLDRVEREAGRLDQLVGEILTLSQLEASKPTESDEFFDLIELLHSIVDDARFEAAGRAISIDFAPAGREALMRGRAELLHRALENIVRNALKHSPTGRTIDIDLLCDVDQAIVRVRVSDRGPGVDPGQLAAMFEPFVQLDTSRTTPGWGLGLAIAQRAITAHHGTVSAANRPGGGLTVSVTLPLQPALPDTD</sequence>
<dbReference type="InterPro" id="IPR003594">
    <property type="entry name" value="HATPase_dom"/>
</dbReference>
<keyword evidence="9" id="KW-0418">Kinase</keyword>
<evidence type="ECO:0000256" key="15">
    <source>
        <dbReference type="SAM" id="Phobius"/>
    </source>
</evidence>
<dbReference type="Gene3D" id="3.30.565.10">
    <property type="entry name" value="Histidine kinase-like ATPase, C-terminal domain"/>
    <property type="match status" value="1"/>
</dbReference>
<dbReference type="InterPro" id="IPR050398">
    <property type="entry name" value="HssS/ArlS-like"/>
</dbReference>